<dbReference type="PANTHER" id="PTHR43591:SF24">
    <property type="entry name" value="2-METHOXY-6-POLYPRENYL-1,4-BENZOQUINOL METHYLASE, MITOCHONDRIAL"/>
    <property type="match status" value="1"/>
</dbReference>
<dbReference type="GO" id="GO:0032259">
    <property type="term" value="P:methylation"/>
    <property type="evidence" value="ECO:0007669"/>
    <property type="project" value="UniProtKB-KW"/>
</dbReference>
<dbReference type="SUPFAM" id="SSF53335">
    <property type="entry name" value="S-adenosyl-L-methionine-dependent methyltransferases"/>
    <property type="match status" value="1"/>
</dbReference>
<dbReference type="Gene3D" id="3.40.50.150">
    <property type="entry name" value="Vaccinia Virus protein VP39"/>
    <property type="match status" value="1"/>
</dbReference>
<dbReference type="CDD" id="cd02440">
    <property type="entry name" value="AdoMet_MTases"/>
    <property type="match status" value="1"/>
</dbReference>
<dbReference type="InterPro" id="IPR013216">
    <property type="entry name" value="Methyltransf_11"/>
</dbReference>
<feature type="domain" description="Methyltransferase type 11" evidence="1">
    <location>
        <begin position="47"/>
        <end position="140"/>
    </location>
</feature>
<dbReference type="InterPro" id="IPR029063">
    <property type="entry name" value="SAM-dependent_MTases_sf"/>
</dbReference>
<proteinExistence type="predicted"/>
<evidence type="ECO:0000313" key="3">
    <source>
        <dbReference type="Proteomes" id="UP001243364"/>
    </source>
</evidence>
<dbReference type="GO" id="GO:0008168">
    <property type="term" value="F:methyltransferase activity"/>
    <property type="evidence" value="ECO:0007669"/>
    <property type="project" value="UniProtKB-KW"/>
</dbReference>
<accession>A0ABU0PSC1</accession>
<name>A0ABU0PSC1_STRAH</name>
<keyword evidence="2" id="KW-0808">Transferase</keyword>
<keyword evidence="3" id="KW-1185">Reference proteome</keyword>
<organism evidence="2 3">
    <name type="scientific">Streptomyces achromogenes</name>
    <dbReference type="NCBI Taxonomy" id="67255"/>
    <lineage>
        <taxon>Bacteria</taxon>
        <taxon>Bacillati</taxon>
        <taxon>Actinomycetota</taxon>
        <taxon>Actinomycetes</taxon>
        <taxon>Kitasatosporales</taxon>
        <taxon>Streptomycetaceae</taxon>
        <taxon>Streptomyces</taxon>
    </lineage>
</organism>
<evidence type="ECO:0000259" key="1">
    <source>
        <dbReference type="Pfam" id="PF08241"/>
    </source>
</evidence>
<dbReference type="PANTHER" id="PTHR43591">
    <property type="entry name" value="METHYLTRANSFERASE"/>
    <property type="match status" value="1"/>
</dbReference>
<dbReference type="Proteomes" id="UP001243364">
    <property type="component" value="Unassembled WGS sequence"/>
</dbReference>
<evidence type="ECO:0000313" key="2">
    <source>
        <dbReference type="EMBL" id="MDQ0681292.1"/>
    </source>
</evidence>
<dbReference type="EMBL" id="JAUSYA010000001">
    <property type="protein sequence ID" value="MDQ0681292.1"/>
    <property type="molecule type" value="Genomic_DNA"/>
</dbReference>
<comment type="caution">
    <text evidence="2">The sequence shown here is derived from an EMBL/GenBank/DDBJ whole genome shotgun (WGS) entry which is preliminary data.</text>
</comment>
<sequence>MNADDANRRWTRSMPEAYERHLVPVLFRPFAADLAARAAALRPRTVLELAAGTGALTSALLTVAPTASVVASDLNEAMVAAGAAREPRADWHRADARELPFEDGGFDLVVCQFGVMFFPDRPAAYAEVRRVLAPRGRFLFNSWGPLATHGFGAAFQDALEEAMPGRAPAFLEDVPHGYTDPALVASDLAAAGLTLGAADQITLDGVAASAASVATGFLTGTPIRAALEAGPDAQSIRASVTQKMTDRFGAGPVTAAMTATVYTAHHQE</sequence>
<dbReference type="Pfam" id="PF08241">
    <property type="entry name" value="Methyltransf_11"/>
    <property type="match status" value="1"/>
</dbReference>
<keyword evidence="2" id="KW-0489">Methyltransferase</keyword>
<gene>
    <name evidence="2" type="ORF">QFZ56_000255</name>
</gene>
<protein>
    <submittedName>
        <fullName evidence="2">SAM-dependent methyltransferase</fullName>
    </submittedName>
</protein>
<reference evidence="2 3" key="1">
    <citation type="submission" date="2023-07" db="EMBL/GenBank/DDBJ databases">
        <title>Comparative genomics of wheat-associated soil bacteria to identify genetic determinants of phenazine resistance.</title>
        <authorList>
            <person name="Mouncey N."/>
        </authorList>
    </citation>
    <scope>NUCLEOTIDE SEQUENCE [LARGE SCALE GENOMIC DNA]</scope>
    <source>
        <strain evidence="2 3">W4I19-2</strain>
    </source>
</reference>